<name>A0A7H0VDC4_9FLAO</name>
<dbReference type="PANTHER" id="PTHR43731:SF9">
    <property type="entry name" value="SLR1461 PROTEIN"/>
    <property type="match status" value="1"/>
</dbReference>
<feature type="transmembrane region" description="Helical" evidence="5">
    <location>
        <begin position="158"/>
        <end position="176"/>
    </location>
</feature>
<sequence length="270" mass="30660">MEFFLVPSIQTMTISRNHLWKDFFQLFRQSYAWIPLASIAFLALIFFMDEQFHLHLYEFGVKPRDNQGLIGIITSPLIHGDGDHLRNNSLSLWVLSTGLIYFYPRKALPVILISWFLSGLAIWFWGRPSYHIGASGLIYALAAFIFISGILRAHPNLLALSMLVAFLYGSMVWGIVPADPQISYEAHLAGAVVGGLLAVYFRNSPPRDFPRAFSYDDIDDDLSEEIARYGPDYWKQNTDDQKGDIKVYYHYTSKDEISTDSKPDSGSAQS</sequence>
<keyword evidence="3 5" id="KW-1133">Transmembrane helix</keyword>
<feature type="transmembrane region" description="Helical" evidence="5">
    <location>
        <begin position="182"/>
        <end position="201"/>
    </location>
</feature>
<evidence type="ECO:0000313" key="8">
    <source>
        <dbReference type="Proteomes" id="UP000516305"/>
    </source>
</evidence>
<evidence type="ECO:0000256" key="2">
    <source>
        <dbReference type="ARBA" id="ARBA00022692"/>
    </source>
</evidence>
<comment type="subcellular location">
    <subcellularLocation>
        <location evidence="1">Membrane</location>
        <topology evidence="1">Multi-pass membrane protein</topology>
    </subcellularLocation>
</comment>
<dbReference type="InterPro" id="IPR035952">
    <property type="entry name" value="Rhomboid-like_sf"/>
</dbReference>
<proteinExistence type="predicted"/>
<dbReference type="Proteomes" id="UP000516305">
    <property type="component" value="Chromosome"/>
</dbReference>
<dbReference type="EMBL" id="CP060139">
    <property type="protein sequence ID" value="QNR23722.1"/>
    <property type="molecule type" value="Genomic_DNA"/>
</dbReference>
<dbReference type="GO" id="GO:0006508">
    <property type="term" value="P:proteolysis"/>
    <property type="evidence" value="ECO:0007669"/>
    <property type="project" value="UniProtKB-KW"/>
</dbReference>
<dbReference type="Pfam" id="PF01694">
    <property type="entry name" value="Rhomboid"/>
    <property type="match status" value="1"/>
</dbReference>
<evidence type="ECO:0000256" key="1">
    <source>
        <dbReference type="ARBA" id="ARBA00004141"/>
    </source>
</evidence>
<dbReference type="SUPFAM" id="SSF144091">
    <property type="entry name" value="Rhomboid-like"/>
    <property type="match status" value="1"/>
</dbReference>
<evidence type="ECO:0000259" key="6">
    <source>
        <dbReference type="Pfam" id="PF01694"/>
    </source>
</evidence>
<keyword evidence="4 5" id="KW-0472">Membrane</keyword>
<dbReference type="Gene3D" id="1.20.1540.10">
    <property type="entry name" value="Rhomboid-like"/>
    <property type="match status" value="1"/>
</dbReference>
<organism evidence="7 8">
    <name type="scientific">Croceimicrobium hydrocarbonivorans</name>
    <dbReference type="NCBI Taxonomy" id="2761580"/>
    <lineage>
        <taxon>Bacteria</taxon>
        <taxon>Pseudomonadati</taxon>
        <taxon>Bacteroidota</taxon>
        <taxon>Flavobacteriia</taxon>
        <taxon>Flavobacteriales</taxon>
        <taxon>Owenweeksiaceae</taxon>
        <taxon>Croceimicrobium</taxon>
    </lineage>
</organism>
<evidence type="ECO:0000313" key="7">
    <source>
        <dbReference type="EMBL" id="QNR23722.1"/>
    </source>
</evidence>
<feature type="domain" description="Peptidase S54 rhomboid" evidence="6">
    <location>
        <begin position="69"/>
        <end position="202"/>
    </location>
</feature>
<evidence type="ECO:0000256" key="5">
    <source>
        <dbReference type="SAM" id="Phobius"/>
    </source>
</evidence>
<accession>A0A7H0VDC4</accession>
<evidence type="ECO:0000256" key="3">
    <source>
        <dbReference type="ARBA" id="ARBA00022989"/>
    </source>
</evidence>
<dbReference type="GO" id="GO:0016020">
    <property type="term" value="C:membrane"/>
    <property type="evidence" value="ECO:0007669"/>
    <property type="project" value="UniProtKB-SubCell"/>
</dbReference>
<keyword evidence="8" id="KW-1185">Reference proteome</keyword>
<dbReference type="KEGG" id="chyd:H4K34_15280"/>
<dbReference type="RefSeq" id="WP_210758257.1">
    <property type="nucleotide sequence ID" value="NZ_CP060139.1"/>
</dbReference>
<gene>
    <name evidence="7" type="ORF">H4K34_15280</name>
</gene>
<dbReference type="GO" id="GO:0004252">
    <property type="term" value="F:serine-type endopeptidase activity"/>
    <property type="evidence" value="ECO:0007669"/>
    <property type="project" value="InterPro"/>
</dbReference>
<keyword evidence="7" id="KW-0378">Hydrolase</keyword>
<evidence type="ECO:0000256" key="4">
    <source>
        <dbReference type="ARBA" id="ARBA00023136"/>
    </source>
</evidence>
<dbReference type="InterPro" id="IPR022764">
    <property type="entry name" value="Peptidase_S54_rhomboid_dom"/>
</dbReference>
<feature type="transmembrane region" description="Helical" evidence="5">
    <location>
        <begin position="132"/>
        <end position="151"/>
    </location>
</feature>
<dbReference type="AlphaFoldDB" id="A0A7H0VDC4"/>
<reference evidence="7 8" key="1">
    <citation type="submission" date="2020-08" db="EMBL/GenBank/DDBJ databases">
        <title>Croceimicrobium hydrocarbonivorans gen. nov., sp. nov., a novel marine bacterium isolated from a bacterial consortium that degrades polyethylene terephthalate.</title>
        <authorList>
            <person name="Liu R."/>
        </authorList>
    </citation>
    <scope>NUCLEOTIDE SEQUENCE [LARGE SCALE GENOMIC DNA]</scope>
    <source>
        <strain evidence="7 8">A20-9</strain>
    </source>
</reference>
<keyword evidence="2 5" id="KW-0812">Transmembrane</keyword>
<dbReference type="InterPro" id="IPR050925">
    <property type="entry name" value="Rhomboid_protease_S54"/>
</dbReference>
<keyword evidence="7" id="KW-0645">Protease</keyword>
<dbReference type="PANTHER" id="PTHR43731">
    <property type="entry name" value="RHOMBOID PROTEASE"/>
    <property type="match status" value="1"/>
</dbReference>
<feature type="transmembrane region" description="Helical" evidence="5">
    <location>
        <begin position="30"/>
        <end position="48"/>
    </location>
</feature>
<protein>
    <submittedName>
        <fullName evidence="7">Rhomboid family intramembrane serine protease</fullName>
    </submittedName>
</protein>
<feature type="transmembrane region" description="Helical" evidence="5">
    <location>
        <begin position="107"/>
        <end position="126"/>
    </location>
</feature>